<dbReference type="Proteomes" id="UP001321804">
    <property type="component" value="Chromosome"/>
</dbReference>
<dbReference type="KEGG" id="xak:KIMC2_18920"/>
<dbReference type="Gene3D" id="3.80.10.10">
    <property type="entry name" value="Ribonuclease Inhibitor"/>
    <property type="match status" value="1"/>
</dbReference>
<evidence type="ECO:0000313" key="2">
    <source>
        <dbReference type="EMBL" id="BDR57330.1"/>
    </source>
</evidence>
<feature type="domain" description="Mub B2-like" evidence="1">
    <location>
        <begin position="183"/>
        <end position="271"/>
    </location>
</feature>
<reference evidence="2 3" key="1">
    <citation type="journal article" date="2023" name="Microbiol. Spectr.">
        <title>Symbiosis of Carpenter Bees with Uncharacterized Lactic Acid Bacteria Showing NAD Auxotrophy.</title>
        <authorList>
            <person name="Kawasaki S."/>
            <person name="Ozawa K."/>
            <person name="Mori T."/>
            <person name="Yamamoto A."/>
            <person name="Ito M."/>
            <person name="Ohkuma M."/>
            <person name="Sakamoto M."/>
            <person name="Matsutani M."/>
        </authorList>
    </citation>
    <scope>NUCLEOTIDE SEQUENCE [LARGE SCALE GENOMIC DNA]</scope>
    <source>
        <strain evidence="2 3">KimC2</strain>
    </source>
</reference>
<dbReference type="InterPro" id="IPR041495">
    <property type="entry name" value="Mub_B2"/>
</dbReference>
<dbReference type="EMBL" id="AP026801">
    <property type="protein sequence ID" value="BDR57330.1"/>
    <property type="molecule type" value="Genomic_DNA"/>
</dbReference>
<dbReference type="Gene3D" id="2.60.40.4300">
    <property type="match status" value="1"/>
</dbReference>
<evidence type="ECO:0000259" key="1">
    <source>
        <dbReference type="Pfam" id="PF17966"/>
    </source>
</evidence>
<dbReference type="Pfam" id="PF03382">
    <property type="entry name" value="DUF285"/>
    <property type="match status" value="1"/>
</dbReference>
<dbReference type="InterPro" id="IPR005046">
    <property type="entry name" value="DUF285"/>
</dbReference>
<dbReference type="AlphaFoldDB" id="A0AAU9DC35"/>
<keyword evidence="3" id="KW-1185">Reference proteome</keyword>
<proteinExistence type="predicted"/>
<name>A0AAU9DC35_9LACO</name>
<dbReference type="Pfam" id="PF17966">
    <property type="entry name" value="Muc_B2"/>
    <property type="match status" value="1"/>
</dbReference>
<dbReference type="InterPro" id="IPR011889">
    <property type="entry name" value="Liste_lipo_26"/>
</dbReference>
<dbReference type="SUPFAM" id="SSF52047">
    <property type="entry name" value="RNI-like"/>
    <property type="match status" value="1"/>
</dbReference>
<protein>
    <recommendedName>
        <fullName evidence="1">Mub B2-like domain-containing protein</fullName>
    </recommendedName>
</protein>
<organism evidence="2 3">
    <name type="scientific">Xylocopilactobacillus apis</name>
    <dbReference type="NCBI Taxonomy" id="2932183"/>
    <lineage>
        <taxon>Bacteria</taxon>
        <taxon>Bacillati</taxon>
        <taxon>Bacillota</taxon>
        <taxon>Bacilli</taxon>
        <taxon>Lactobacillales</taxon>
        <taxon>Lactobacillaceae</taxon>
        <taxon>Xylocopilactobacillus</taxon>
    </lineage>
</organism>
<evidence type="ECO:0000313" key="3">
    <source>
        <dbReference type="Proteomes" id="UP001321804"/>
    </source>
</evidence>
<dbReference type="NCBIfam" id="TIGR02167">
    <property type="entry name" value="Liste_lipo_26"/>
    <property type="match status" value="3"/>
</dbReference>
<dbReference type="InterPro" id="IPR032675">
    <property type="entry name" value="LRR_dom_sf"/>
</dbReference>
<gene>
    <name evidence="2" type="ORF">KIMC2_18920</name>
</gene>
<accession>A0AAU9DC35</accession>
<sequence>MNLSGFNTSSVKYMNYMFYRCNSLDGLDLSSFDTSNVETMQEMFADCSTLSKLNITNFDTSKVQNVANIISLCTSLTELDLSNFDTSRVTSVEDFLAYSYNIHHLVLGPKTYMFGSYPYDGFIPDVPAVGTKILGTSKLVKSSNWIVTNGYEKGKKYLSSELMGMRYRDQVTTYDWDAEPDNTIETKVVTRTINVNNPDYTVKTEKQSATIQRTVTNNPDGSKTYGEWSKAQWEEYNVPKILGYEPTQSLVPAQSVDGNTQDSTIDIYYDPMELTITVQYINNGKVVGSQRYVGYIGDTLTPRYLVPRGYVLDGIPPKTVTFDGGDNQIIKVNVKPR</sequence>